<accession>A0A1Y1XLY0</accession>
<dbReference type="Gene3D" id="3.40.50.1910">
    <property type="match status" value="1"/>
</dbReference>
<evidence type="ECO:0000313" key="3">
    <source>
        <dbReference type="EMBL" id="ORX86759.1"/>
    </source>
</evidence>
<protein>
    <recommendedName>
        <fullName evidence="5">Sec1-like protein</fullName>
    </recommendedName>
</protein>
<evidence type="ECO:0008006" key="5">
    <source>
        <dbReference type="Google" id="ProtNLM"/>
    </source>
</evidence>
<keyword evidence="4" id="KW-1185">Reference proteome</keyword>
<name>A0A1Y1XLY0_9FUNG</name>
<dbReference type="AlphaFoldDB" id="A0A1Y1XLY0"/>
<reference evidence="3 4" key="1">
    <citation type="submission" date="2016-08" db="EMBL/GenBank/DDBJ databases">
        <title>A Parts List for Fungal Cellulosomes Revealed by Comparative Genomics.</title>
        <authorList>
            <consortium name="DOE Joint Genome Institute"/>
            <person name="Haitjema C.H."/>
            <person name="Gilmore S.P."/>
            <person name="Henske J.K."/>
            <person name="Solomon K.V."/>
            <person name="De Groot R."/>
            <person name="Kuo A."/>
            <person name="Mondo S.J."/>
            <person name="Salamov A.A."/>
            <person name="Labutti K."/>
            <person name="Zhao Z."/>
            <person name="Chiniquy J."/>
            <person name="Barry K."/>
            <person name="Brewer H.M."/>
            <person name="Purvine S.O."/>
            <person name="Wright A.T."/>
            <person name="Boxma B."/>
            <person name="Van Alen T."/>
            <person name="Hackstein J.H."/>
            <person name="Baker S.E."/>
            <person name="Grigoriev I.V."/>
            <person name="O'Malley M.A."/>
        </authorList>
    </citation>
    <scope>NUCLEOTIDE SEQUENCE [LARGE SCALE GENOMIC DNA]</scope>
    <source>
        <strain evidence="3 4">S4</strain>
    </source>
</reference>
<evidence type="ECO:0000256" key="1">
    <source>
        <dbReference type="ARBA" id="ARBA00009884"/>
    </source>
</evidence>
<gene>
    <name evidence="3" type="ORF">BCR32DRAFT_264785</name>
</gene>
<sequence length="774" mass="88402">MQRLNNRLDSPKLPNFNLNSFKTRKNKGNDSFGSGLNLSNWSSSENVSPMSPVNQNLTSLTNTLTNNVWETLSIPLEDAVVYLDTAILQILKYSSKNGVDALFENGAINVKDINKVIENDNEIINYDNNANNSIYIKYPETKKIVFILSSYLMDYETKIKNIILNNAYQECHIYTSITESSHNLRIQRETPNQDRDLGSIAFQYLQGNDDGYFSKFQNKLKQWINMGNEIQQTGLAVEHMIYTVEYVPLLWSLYSTNLVLIPSGADIFPYMNSKQYKNVDHIEGGIQLNLLPQEEQSKIYNISSVLSSFLEELNLKDELFAIGETSHLIAREIVAHSSSSSRKKSEKTASLILIDRTLDIGTPVRHLDNSIDKIYCILPRISSDSYDLNITSDYLLNNRDDLDNLTPIKCSFSHKLNQNTLEFIDALQKTKNKEGLILIKKKLLEILNKEIPNFQAPKPNEESTLADQIKSYLDIIKNNEITIIKYANTLECISAVLEAEENFKCSKWEELLSFEKILPFSLSEINDNFNIVQHIAEALNNLVQRSKALIAEEMPGFDIEDIVELVMFIFSLLKDSFIESEESFEMVKHKVLQTIIEIEGNKFVDSYELERFITSIFDNIQYCLKSRNVLSYYQNDFSSYRNQITVDSLVKTIATRIINGESNSNYTSTVNNNNKSNGYNQNSINYIPYNQTFSSFFSGIGRRRQNQPVPTQNDILIFFIVGGITLSEVNDLMDIGEQYNTKIIIGSTNIATGKTIYSNLSEQNDINKTKKQNN</sequence>
<dbReference type="Pfam" id="PF00995">
    <property type="entry name" value="Sec1"/>
    <property type="match status" value="1"/>
</dbReference>
<dbReference type="InterPro" id="IPR001619">
    <property type="entry name" value="Sec1-like"/>
</dbReference>
<dbReference type="PANTHER" id="PTHR11679">
    <property type="entry name" value="VESICLE PROTEIN SORTING-ASSOCIATED"/>
    <property type="match status" value="1"/>
</dbReference>
<comment type="caution">
    <text evidence="3">The sequence shown here is derived from an EMBL/GenBank/DDBJ whole genome shotgun (WGS) entry which is preliminary data.</text>
</comment>
<feature type="region of interest" description="Disordered" evidence="2">
    <location>
        <begin position="1"/>
        <end position="31"/>
    </location>
</feature>
<dbReference type="Proteomes" id="UP000193944">
    <property type="component" value="Unassembled WGS sequence"/>
</dbReference>
<comment type="similarity">
    <text evidence="1">Belongs to the STXBP/unc-18/SEC1 family.</text>
</comment>
<dbReference type="EMBL" id="MCFG01000017">
    <property type="protein sequence ID" value="ORX86759.1"/>
    <property type="molecule type" value="Genomic_DNA"/>
</dbReference>
<dbReference type="OrthoDB" id="2228at2759"/>
<evidence type="ECO:0000313" key="4">
    <source>
        <dbReference type="Proteomes" id="UP000193944"/>
    </source>
</evidence>
<dbReference type="STRING" id="1754192.A0A1Y1XLY0"/>
<reference evidence="3 4" key="2">
    <citation type="submission" date="2016-08" db="EMBL/GenBank/DDBJ databases">
        <title>Pervasive Adenine N6-methylation of Active Genes in Fungi.</title>
        <authorList>
            <consortium name="DOE Joint Genome Institute"/>
            <person name="Mondo S.J."/>
            <person name="Dannebaum R.O."/>
            <person name="Kuo R.C."/>
            <person name="Labutti K."/>
            <person name="Haridas S."/>
            <person name="Kuo A."/>
            <person name="Salamov A."/>
            <person name="Ahrendt S.R."/>
            <person name="Lipzen A."/>
            <person name="Sullivan W."/>
            <person name="Andreopoulos W.B."/>
            <person name="Clum A."/>
            <person name="Lindquist E."/>
            <person name="Daum C."/>
            <person name="Ramamoorthy G.K."/>
            <person name="Gryganskyi A."/>
            <person name="Culley D."/>
            <person name="Magnuson J.K."/>
            <person name="James T.Y."/>
            <person name="O'Malley M.A."/>
            <person name="Stajich J.E."/>
            <person name="Spatafora J.W."/>
            <person name="Visel A."/>
            <person name="Grigoriev I.V."/>
        </authorList>
    </citation>
    <scope>NUCLEOTIDE SEQUENCE [LARGE SCALE GENOMIC DNA]</scope>
    <source>
        <strain evidence="3 4">S4</strain>
    </source>
</reference>
<dbReference type="InterPro" id="IPR036045">
    <property type="entry name" value="Sec1-like_sf"/>
</dbReference>
<dbReference type="InterPro" id="IPR027482">
    <property type="entry name" value="Sec1-like_dom2"/>
</dbReference>
<evidence type="ECO:0000256" key="2">
    <source>
        <dbReference type="SAM" id="MobiDB-lite"/>
    </source>
</evidence>
<proteinExistence type="inferred from homology"/>
<dbReference type="GO" id="GO:0016192">
    <property type="term" value="P:vesicle-mediated transport"/>
    <property type="evidence" value="ECO:0007669"/>
    <property type="project" value="InterPro"/>
</dbReference>
<organism evidence="3 4">
    <name type="scientific">Anaeromyces robustus</name>
    <dbReference type="NCBI Taxonomy" id="1754192"/>
    <lineage>
        <taxon>Eukaryota</taxon>
        <taxon>Fungi</taxon>
        <taxon>Fungi incertae sedis</taxon>
        <taxon>Chytridiomycota</taxon>
        <taxon>Chytridiomycota incertae sedis</taxon>
        <taxon>Neocallimastigomycetes</taxon>
        <taxon>Neocallimastigales</taxon>
        <taxon>Neocallimastigaceae</taxon>
        <taxon>Anaeromyces</taxon>
    </lineage>
</organism>
<dbReference type="SUPFAM" id="SSF56815">
    <property type="entry name" value="Sec1/munc18-like (SM) proteins"/>
    <property type="match status" value="1"/>
</dbReference>